<dbReference type="Proteomes" id="UP000028719">
    <property type="component" value="Unassembled WGS sequence"/>
</dbReference>
<evidence type="ECO:0000313" key="2">
    <source>
        <dbReference type="EMBL" id="KFF28159.1"/>
    </source>
</evidence>
<dbReference type="Gene3D" id="3.30.420.10">
    <property type="entry name" value="Ribonuclease H-like superfamily/Ribonuclease H"/>
    <property type="match status" value="1"/>
</dbReference>
<accession>A0ABR4USA4</accession>
<dbReference type="Pfam" id="PF09299">
    <property type="entry name" value="Mu-transpos_C"/>
    <property type="match status" value="1"/>
</dbReference>
<keyword evidence="3" id="KW-1185">Reference proteome</keyword>
<evidence type="ECO:0000259" key="1">
    <source>
        <dbReference type="PROSITE" id="PS50994"/>
    </source>
</evidence>
<dbReference type="RefSeq" id="WP_034739453.1">
    <property type="nucleotide sequence ID" value="NZ_JPRI01000001.1"/>
</dbReference>
<organism evidence="2 3">
    <name type="scientific">Chryseobacterium vrystaatense</name>
    <dbReference type="NCBI Taxonomy" id="307480"/>
    <lineage>
        <taxon>Bacteria</taxon>
        <taxon>Pseudomonadati</taxon>
        <taxon>Bacteroidota</taxon>
        <taxon>Flavobacteriia</taxon>
        <taxon>Flavobacteriales</taxon>
        <taxon>Weeksellaceae</taxon>
        <taxon>Chryseobacterium group</taxon>
        <taxon>Chryseobacterium</taxon>
    </lineage>
</organism>
<comment type="caution">
    <text evidence="2">The sequence shown here is derived from an EMBL/GenBank/DDBJ whole genome shotgun (WGS) entry which is preliminary data.</text>
</comment>
<dbReference type="InterPro" id="IPR036397">
    <property type="entry name" value="RNaseH_sf"/>
</dbReference>
<dbReference type="InterPro" id="IPR009057">
    <property type="entry name" value="Homeodomain-like_sf"/>
</dbReference>
<dbReference type="Pfam" id="PF13551">
    <property type="entry name" value="HTH_29"/>
    <property type="match status" value="1"/>
</dbReference>
<dbReference type="InterPro" id="IPR015378">
    <property type="entry name" value="Transposase-like_Mu_C"/>
</dbReference>
<name>A0ABR4USA4_9FLAO</name>
<proteinExistence type="predicted"/>
<evidence type="ECO:0000313" key="3">
    <source>
        <dbReference type="Proteomes" id="UP000028719"/>
    </source>
</evidence>
<dbReference type="SUPFAM" id="SSF46689">
    <property type="entry name" value="Homeodomain-like"/>
    <property type="match status" value="1"/>
</dbReference>
<dbReference type="InterPro" id="IPR012337">
    <property type="entry name" value="RNaseH-like_sf"/>
</dbReference>
<dbReference type="InterPro" id="IPR001584">
    <property type="entry name" value="Integrase_cat-core"/>
</dbReference>
<sequence length="623" mass="71694">MASLKFVPGTKVLYNNQPAVILKIVDVNLITIQSLQTNVLHSVPPKDLQAVNNESGHNTNTSIEVMTDLEWNTAVYRHEIVKNILDNQLSTEEIKDIAAKNKVHYSTIYRWIKKFNSEGSISALSAKKRTGGKNKSRLDLHLDSLVNETIANIYLDSSKKSITKVIREITLRCKELDLIPPHKNTIRNRIKNLSDEEVLKARFGTKAARDKFDPIKGNFPGANFPLSVVQIDHTTVDIILVDELYRKPFKRPILTVAIDVFSRMVVGFHLSFDPPGEMGTGICIANAILTKDLLLDKYGIQGDWPCWGTMATIHLDNAKEFRGNMLKKACQNYGINIEHRPIATPHWGGHVERLLGTFSKEIHNLSGSTFSKISDRENYNSVEKASLTISEFEKWLTIYIVNVYHQKVHSSIMMSPLEKYKSGIFGLNGETGTGLPPKLFNERRIKLDFMPFVERTIQEYGVLIDHITYYDDILRKYIHSREDSSKYSKKQKYIFKRDPRDISIIYFYDPVLNDYFEIPYRDTSKPPISIWEFNEVVTKLQKSNLAVDEDSIFEAYKEMDEIEMKAIRETKRLKRFSRLSDKRNEEIHSNTKTTLHKSEFLQESIDIKSIQPFDEIDDEAFTS</sequence>
<dbReference type="SUPFAM" id="SSF53098">
    <property type="entry name" value="Ribonuclease H-like"/>
    <property type="match status" value="1"/>
</dbReference>
<protein>
    <recommendedName>
        <fullName evidence="1">Integrase catalytic domain-containing protein</fullName>
    </recommendedName>
</protein>
<reference evidence="2 3" key="1">
    <citation type="submission" date="2014-07" db="EMBL/GenBank/DDBJ databases">
        <title>Genome of Chryseobacterium vrystaatense LMG 22846.</title>
        <authorList>
            <person name="Pipes S.E."/>
            <person name="Stropko S.J."/>
            <person name="Newman J.D."/>
        </authorList>
    </citation>
    <scope>NUCLEOTIDE SEQUENCE [LARGE SCALE GENOMIC DNA]</scope>
    <source>
        <strain evidence="2 3">LMG 22846</strain>
    </source>
</reference>
<dbReference type="EMBL" id="JPRI01000001">
    <property type="protein sequence ID" value="KFF28159.1"/>
    <property type="molecule type" value="Genomic_DNA"/>
</dbReference>
<dbReference type="PROSITE" id="PS50994">
    <property type="entry name" value="INTEGRASE"/>
    <property type="match status" value="1"/>
</dbReference>
<feature type="domain" description="Integrase catalytic" evidence="1">
    <location>
        <begin position="221"/>
        <end position="424"/>
    </location>
</feature>
<gene>
    <name evidence="2" type="ORF">IW16_02775</name>
</gene>